<name>A0A6I4HWM5_9SPHI</name>
<dbReference type="SUPFAM" id="SSF52172">
    <property type="entry name" value="CheY-like"/>
    <property type="match status" value="1"/>
</dbReference>
<dbReference type="GO" id="GO:0000160">
    <property type="term" value="P:phosphorelay signal transduction system"/>
    <property type="evidence" value="ECO:0007669"/>
    <property type="project" value="InterPro"/>
</dbReference>
<dbReference type="PROSITE" id="PS50110">
    <property type="entry name" value="RESPONSE_REGULATORY"/>
    <property type="match status" value="1"/>
</dbReference>
<proteinExistence type="predicted"/>
<dbReference type="SMART" id="SM00448">
    <property type="entry name" value="REC"/>
    <property type="match status" value="1"/>
</dbReference>
<sequence length="120" mass="13303">MPNKILIVDDETDICDVLDIVLKEEGFQTSILTSGKPVYSSVLEDTPDLIIMDIRLGDMDGRDICRKIKESREIAKTPIILISASDNMSDKLDGPGAPDDFVAKPFDIEMLVQTVNRHLA</sequence>
<keyword evidence="3" id="KW-1185">Reference proteome</keyword>
<evidence type="ECO:0000313" key="2">
    <source>
        <dbReference type="EMBL" id="QQL50005.1"/>
    </source>
</evidence>
<organism evidence="2 3">
    <name type="scientific">Mucilaginibacter ginkgonis</name>
    <dbReference type="NCBI Taxonomy" id="2682091"/>
    <lineage>
        <taxon>Bacteria</taxon>
        <taxon>Pseudomonadati</taxon>
        <taxon>Bacteroidota</taxon>
        <taxon>Sphingobacteriia</taxon>
        <taxon>Sphingobacteriales</taxon>
        <taxon>Sphingobacteriaceae</taxon>
        <taxon>Mucilaginibacter</taxon>
    </lineage>
</organism>
<evidence type="ECO:0000256" key="1">
    <source>
        <dbReference type="ARBA" id="ARBA00022553"/>
    </source>
</evidence>
<dbReference type="Gene3D" id="3.40.50.2300">
    <property type="match status" value="1"/>
</dbReference>
<protein>
    <submittedName>
        <fullName evidence="2">Response regulator transcription factor</fullName>
    </submittedName>
</protein>
<dbReference type="KEGG" id="mgik:GO620_000715"/>
<dbReference type="PANTHER" id="PTHR44591">
    <property type="entry name" value="STRESS RESPONSE REGULATOR PROTEIN 1"/>
    <property type="match status" value="1"/>
</dbReference>
<dbReference type="AlphaFoldDB" id="A0A6I4HWM5"/>
<dbReference type="CDD" id="cd17574">
    <property type="entry name" value="REC_OmpR"/>
    <property type="match status" value="1"/>
</dbReference>
<dbReference type="InterPro" id="IPR050595">
    <property type="entry name" value="Bact_response_regulator"/>
</dbReference>
<dbReference type="RefSeq" id="WP_157523289.1">
    <property type="nucleotide sequence ID" value="NZ_CP066775.1"/>
</dbReference>
<accession>A0A6I4HWM5</accession>
<reference evidence="2 3" key="1">
    <citation type="submission" date="2020-12" db="EMBL/GenBank/DDBJ databases">
        <title>HMF7856_wgs.fasta genome submission.</title>
        <authorList>
            <person name="Kang H."/>
            <person name="Kim H."/>
            <person name="Joh K."/>
        </authorList>
    </citation>
    <scope>NUCLEOTIDE SEQUENCE [LARGE SCALE GENOMIC DNA]</scope>
    <source>
        <strain evidence="2 3">HMF7856</strain>
    </source>
</reference>
<dbReference type="EMBL" id="CP066775">
    <property type="protein sequence ID" value="QQL50005.1"/>
    <property type="molecule type" value="Genomic_DNA"/>
</dbReference>
<dbReference type="Proteomes" id="UP000429232">
    <property type="component" value="Chromosome"/>
</dbReference>
<dbReference type="Pfam" id="PF00072">
    <property type="entry name" value="Response_reg"/>
    <property type="match status" value="1"/>
</dbReference>
<dbReference type="PANTHER" id="PTHR44591:SF3">
    <property type="entry name" value="RESPONSE REGULATORY DOMAIN-CONTAINING PROTEIN"/>
    <property type="match status" value="1"/>
</dbReference>
<keyword evidence="1" id="KW-0597">Phosphoprotein</keyword>
<dbReference type="InterPro" id="IPR011006">
    <property type="entry name" value="CheY-like_superfamily"/>
</dbReference>
<gene>
    <name evidence="2" type="ORF">GO620_000715</name>
</gene>
<evidence type="ECO:0000313" key="3">
    <source>
        <dbReference type="Proteomes" id="UP000429232"/>
    </source>
</evidence>
<dbReference type="InterPro" id="IPR001789">
    <property type="entry name" value="Sig_transdc_resp-reg_receiver"/>
</dbReference>